<keyword evidence="1 2" id="KW-0694">RNA-binding</keyword>
<evidence type="ECO:0000256" key="1">
    <source>
        <dbReference type="ARBA" id="ARBA00022884"/>
    </source>
</evidence>
<feature type="domain" description="RRM" evidence="4">
    <location>
        <begin position="83"/>
        <end position="161"/>
    </location>
</feature>
<dbReference type="EMBL" id="OU895879">
    <property type="protein sequence ID" value="CAG9807939.1"/>
    <property type="molecule type" value="Genomic_DNA"/>
</dbReference>
<keyword evidence="6" id="KW-1185">Reference proteome</keyword>
<evidence type="ECO:0000313" key="6">
    <source>
        <dbReference type="Proteomes" id="UP001153620"/>
    </source>
</evidence>
<sequence length="249" mass="30139">MSRDNHLRLNERPERSTSRSISRFRNNASKSHHRSRSPPLYRSSPPLKRSRYQRERSHSIEKNGHRRGPSPTDIRRKNPDPSKVLGVFNLHVKTTEREIRDVFDRFGQIDDIIMVKDAKTRGFRGYCFIYYNKQRDATEALSQCNGIELKERMIRVDYSLSEKPHSSTPGEYRGKRGGNVRVGSFRSRPYERTRYYEKHDNDRFRRQRSSERSFRKDDYRRRSRERIPRSIDDRHRRTSRSPRDRYDRY</sequence>
<dbReference type="PROSITE" id="PS50102">
    <property type="entry name" value="RRM"/>
    <property type="match status" value="1"/>
</dbReference>
<reference evidence="5" key="2">
    <citation type="submission" date="2022-10" db="EMBL/GenBank/DDBJ databases">
        <authorList>
            <consortium name="ENA_rothamsted_submissions"/>
            <consortium name="culmorum"/>
            <person name="King R."/>
        </authorList>
    </citation>
    <scope>NUCLEOTIDE SEQUENCE</scope>
</reference>
<dbReference type="InterPro" id="IPR035979">
    <property type="entry name" value="RBD_domain_sf"/>
</dbReference>
<gene>
    <name evidence="5" type="ORF">CHIRRI_LOCUS10785</name>
</gene>
<feature type="compositionally biased region" description="Basic and acidic residues" evidence="3">
    <location>
        <begin position="52"/>
        <end position="63"/>
    </location>
</feature>
<dbReference type="Pfam" id="PF00076">
    <property type="entry name" value="RRM_1"/>
    <property type="match status" value="1"/>
</dbReference>
<dbReference type="SUPFAM" id="SSF54928">
    <property type="entry name" value="RNA-binding domain, RBD"/>
    <property type="match status" value="1"/>
</dbReference>
<dbReference type="GO" id="GO:0003723">
    <property type="term" value="F:RNA binding"/>
    <property type="evidence" value="ECO:0007669"/>
    <property type="project" value="UniProtKB-UniRule"/>
</dbReference>
<evidence type="ECO:0000256" key="3">
    <source>
        <dbReference type="SAM" id="MobiDB-lite"/>
    </source>
</evidence>
<dbReference type="PANTHER" id="PTHR48034">
    <property type="entry name" value="TRANSFORMER-2 SEX-DETERMINING PROTEIN-RELATED"/>
    <property type="match status" value="1"/>
</dbReference>
<proteinExistence type="predicted"/>
<accession>A0A9N9S1J3</accession>
<feature type="region of interest" description="Disordered" evidence="3">
    <location>
        <begin position="198"/>
        <end position="249"/>
    </location>
</feature>
<dbReference type="OrthoDB" id="439808at2759"/>
<dbReference type="InterPro" id="IPR050441">
    <property type="entry name" value="RBM"/>
</dbReference>
<dbReference type="InterPro" id="IPR000504">
    <property type="entry name" value="RRM_dom"/>
</dbReference>
<dbReference type="Gene3D" id="3.30.70.330">
    <property type="match status" value="1"/>
</dbReference>
<protein>
    <recommendedName>
        <fullName evidence="4">RRM domain-containing protein</fullName>
    </recommendedName>
</protein>
<dbReference type="InterPro" id="IPR012677">
    <property type="entry name" value="Nucleotide-bd_a/b_plait_sf"/>
</dbReference>
<dbReference type="SMART" id="SM00360">
    <property type="entry name" value="RRM"/>
    <property type="match status" value="1"/>
</dbReference>
<evidence type="ECO:0000256" key="2">
    <source>
        <dbReference type="PROSITE-ProRule" id="PRU00176"/>
    </source>
</evidence>
<organism evidence="5 6">
    <name type="scientific">Chironomus riparius</name>
    <dbReference type="NCBI Taxonomy" id="315576"/>
    <lineage>
        <taxon>Eukaryota</taxon>
        <taxon>Metazoa</taxon>
        <taxon>Ecdysozoa</taxon>
        <taxon>Arthropoda</taxon>
        <taxon>Hexapoda</taxon>
        <taxon>Insecta</taxon>
        <taxon>Pterygota</taxon>
        <taxon>Neoptera</taxon>
        <taxon>Endopterygota</taxon>
        <taxon>Diptera</taxon>
        <taxon>Nematocera</taxon>
        <taxon>Chironomoidea</taxon>
        <taxon>Chironomidae</taxon>
        <taxon>Chironominae</taxon>
        <taxon>Chironomus</taxon>
    </lineage>
</organism>
<evidence type="ECO:0000313" key="5">
    <source>
        <dbReference type="EMBL" id="CAG9807939.1"/>
    </source>
</evidence>
<reference evidence="5" key="1">
    <citation type="submission" date="2022-01" db="EMBL/GenBank/DDBJ databases">
        <authorList>
            <person name="King R."/>
        </authorList>
    </citation>
    <scope>NUCLEOTIDE SEQUENCE</scope>
</reference>
<evidence type="ECO:0000259" key="4">
    <source>
        <dbReference type="PROSITE" id="PS50102"/>
    </source>
</evidence>
<feature type="compositionally biased region" description="Basic and acidic residues" evidence="3">
    <location>
        <begin position="1"/>
        <end position="17"/>
    </location>
</feature>
<dbReference type="Proteomes" id="UP001153620">
    <property type="component" value="Chromosome 3"/>
</dbReference>
<feature type="region of interest" description="Disordered" evidence="3">
    <location>
        <begin position="1"/>
        <end position="83"/>
    </location>
</feature>
<feature type="compositionally biased region" description="Polar residues" evidence="3">
    <location>
        <begin position="18"/>
        <end position="29"/>
    </location>
</feature>
<dbReference type="AlphaFoldDB" id="A0A9N9S1J3"/>
<feature type="compositionally biased region" description="Low complexity" evidence="3">
    <location>
        <begin position="37"/>
        <end position="47"/>
    </location>
</feature>
<feature type="region of interest" description="Disordered" evidence="3">
    <location>
        <begin position="160"/>
        <end position="184"/>
    </location>
</feature>
<name>A0A9N9S1J3_9DIPT</name>